<dbReference type="Proteomes" id="UP001143856">
    <property type="component" value="Unassembled WGS sequence"/>
</dbReference>
<proteinExistence type="predicted"/>
<evidence type="ECO:0000313" key="1">
    <source>
        <dbReference type="EMBL" id="KAJ2974424.1"/>
    </source>
</evidence>
<sequence>MTVLMDSTGSLKPWYKRRASVHTISVRSMLLLSSLVLMTLSLALFIIVDATVPATLDMSFFNVKAPYISFNSAPQQSGAATSATQLPICFRGNSFNTTAVLNLFFDSPDIPIGYIASVTPAAAVLHPLTTALVLLVLVTAALPCFVPPVVAVALSWFAAASSVAAVGCTFSLAMAIRPRLVGDSSYVFEYGIGIWALLVSAISVWVFTALLTIWWLRHRSDRKRCGESTGESGSAHYLPNGNVSLEFQIGEFPGEKEELPEGKNSHRHGLFDTDTRGQGRVELGAKDRYELGTPERSKLSN</sequence>
<accession>A0ACC1N7K9</accession>
<comment type="caution">
    <text evidence="1">The sequence shown here is derived from an EMBL/GenBank/DDBJ whole genome shotgun (WGS) entry which is preliminary data.</text>
</comment>
<reference evidence="1" key="1">
    <citation type="submission" date="2022-10" db="EMBL/GenBank/DDBJ databases">
        <title>Genome Sequence of Xylaria curta.</title>
        <authorList>
            <person name="Buettner E."/>
        </authorList>
    </citation>
    <scope>NUCLEOTIDE SEQUENCE</scope>
    <source>
        <strain evidence="1">Babe10</strain>
    </source>
</reference>
<evidence type="ECO:0000313" key="2">
    <source>
        <dbReference type="Proteomes" id="UP001143856"/>
    </source>
</evidence>
<keyword evidence="2" id="KW-1185">Reference proteome</keyword>
<gene>
    <name evidence="1" type="ORF">NUW58_g8663</name>
</gene>
<dbReference type="EMBL" id="JAPDGR010002736">
    <property type="protein sequence ID" value="KAJ2974424.1"/>
    <property type="molecule type" value="Genomic_DNA"/>
</dbReference>
<organism evidence="1 2">
    <name type="scientific">Xylaria curta</name>
    <dbReference type="NCBI Taxonomy" id="42375"/>
    <lineage>
        <taxon>Eukaryota</taxon>
        <taxon>Fungi</taxon>
        <taxon>Dikarya</taxon>
        <taxon>Ascomycota</taxon>
        <taxon>Pezizomycotina</taxon>
        <taxon>Sordariomycetes</taxon>
        <taxon>Xylariomycetidae</taxon>
        <taxon>Xylariales</taxon>
        <taxon>Xylariaceae</taxon>
        <taxon>Xylaria</taxon>
    </lineage>
</organism>
<name>A0ACC1N7K9_9PEZI</name>
<protein>
    <submittedName>
        <fullName evidence="1">Uncharacterized protein</fullName>
    </submittedName>
</protein>